<reference evidence="3" key="2">
    <citation type="journal article" date="2019" name="Gigascience">
        <title>High-quality Schistosoma haematobium genome achieved by single-molecule and long-range sequencing.</title>
        <authorList>
            <person name="Stroehlein A.J."/>
            <person name="Korhonen P.K."/>
            <person name="Chong T.M."/>
            <person name="Lim Y.L."/>
            <person name="Chan K.G."/>
            <person name="Webster B."/>
            <person name="Rollinson D."/>
            <person name="Brindley P.J."/>
            <person name="Gasser R.B."/>
            <person name="Young N.D."/>
        </authorList>
    </citation>
    <scope>NUCLEOTIDE SEQUENCE</scope>
</reference>
<dbReference type="RefSeq" id="XP_012800691.2">
    <property type="nucleotide sequence ID" value="XM_012945237.2"/>
</dbReference>
<keyword evidence="4" id="KW-1185">Reference proteome</keyword>
<name>A0A922S2X0_SCHHA</name>
<evidence type="ECO:0000313" key="3">
    <source>
        <dbReference type="EMBL" id="KAH9591246.1"/>
    </source>
</evidence>
<evidence type="ECO:0000256" key="1">
    <source>
        <dbReference type="SAM" id="MobiDB-lite"/>
    </source>
</evidence>
<reference evidence="3" key="1">
    <citation type="journal article" date="2012" name="Nat. Genet.">
        <title>Whole-genome sequence of Schistosoma haematobium.</title>
        <authorList>
            <person name="Young N.D."/>
            <person name="Jex A.R."/>
            <person name="Li B."/>
            <person name="Liu S."/>
            <person name="Yang L."/>
            <person name="Xiong Z."/>
            <person name="Li Y."/>
            <person name="Cantacessi C."/>
            <person name="Hall R.S."/>
            <person name="Xu X."/>
            <person name="Chen F."/>
            <person name="Wu X."/>
            <person name="Zerlotini A."/>
            <person name="Oliveira G."/>
            <person name="Hofmann A."/>
            <person name="Zhang G."/>
            <person name="Fang X."/>
            <person name="Kang Y."/>
            <person name="Campbell B.E."/>
            <person name="Loukas A."/>
            <person name="Ranganathan S."/>
            <person name="Rollinson D."/>
            <person name="Rinaldi G."/>
            <person name="Brindley P.J."/>
            <person name="Yang H."/>
            <person name="Wang J."/>
            <person name="Wang J."/>
            <person name="Gasser R.B."/>
        </authorList>
    </citation>
    <scope>NUCLEOTIDE SEQUENCE</scope>
</reference>
<reference evidence="3" key="3">
    <citation type="submission" date="2021-06" db="EMBL/GenBank/DDBJ databases">
        <title>Chromosome-level genome assembly for S. haematobium.</title>
        <authorList>
            <person name="Stroehlein A.J."/>
        </authorList>
    </citation>
    <scope>NUCLEOTIDE SEQUENCE</scope>
</reference>
<feature type="region of interest" description="Disordered" evidence="1">
    <location>
        <begin position="103"/>
        <end position="127"/>
    </location>
</feature>
<dbReference type="AlphaFoldDB" id="A0A922S2X0"/>
<evidence type="ECO:0000256" key="2">
    <source>
        <dbReference type="SAM" id="SignalP"/>
    </source>
</evidence>
<dbReference type="GeneID" id="24596603"/>
<evidence type="ECO:0000313" key="4">
    <source>
        <dbReference type="Proteomes" id="UP000471633"/>
    </source>
</evidence>
<comment type="caution">
    <text evidence="3">The sequence shown here is derived from an EMBL/GenBank/DDBJ whole genome shotgun (WGS) entry which is preliminary data.</text>
</comment>
<organism evidence="3 4">
    <name type="scientific">Schistosoma haematobium</name>
    <name type="common">Blood fluke</name>
    <dbReference type="NCBI Taxonomy" id="6185"/>
    <lineage>
        <taxon>Eukaryota</taxon>
        <taxon>Metazoa</taxon>
        <taxon>Spiralia</taxon>
        <taxon>Lophotrochozoa</taxon>
        <taxon>Platyhelminthes</taxon>
        <taxon>Trematoda</taxon>
        <taxon>Digenea</taxon>
        <taxon>Strigeidida</taxon>
        <taxon>Schistosomatoidea</taxon>
        <taxon>Schistosomatidae</taxon>
        <taxon>Schistosoma</taxon>
    </lineage>
</organism>
<keyword evidence="2" id="KW-0732">Signal</keyword>
<accession>A0A922S2X0</accession>
<dbReference type="KEGG" id="shx:MS3_00003601"/>
<feature type="chain" id="PRO_5037733775" evidence="2">
    <location>
        <begin position="19"/>
        <end position="139"/>
    </location>
</feature>
<protein>
    <submittedName>
        <fullName evidence="3">Uncharacterized protein</fullName>
    </submittedName>
</protein>
<reference evidence="3" key="4">
    <citation type="journal article" date="2022" name="PLoS Pathog.">
        <title>Chromosome-level genome of Schistosoma haematobium underpins genome-wide explorations of molecular variation.</title>
        <authorList>
            <person name="Stroehlein A.J."/>
            <person name="Korhonen P.K."/>
            <person name="Lee V.V."/>
            <person name="Ralph S.A."/>
            <person name="Mentink-Kane M."/>
            <person name="You H."/>
            <person name="McManus D.P."/>
            <person name="Tchuente L.T."/>
            <person name="Stothard J.R."/>
            <person name="Kaur P."/>
            <person name="Dudchenko O."/>
            <person name="Aiden E.L."/>
            <person name="Yang B."/>
            <person name="Yang H."/>
            <person name="Emery A.M."/>
            <person name="Webster B.L."/>
            <person name="Brindley P.J."/>
            <person name="Rollinson D."/>
            <person name="Chang B.C.H."/>
            <person name="Gasser R.B."/>
            <person name="Young N.D."/>
        </authorList>
    </citation>
    <scope>NUCLEOTIDE SEQUENCE</scope>
</reference>
<dbReference type="Proteomes" id="UP000471633">
    <property type="component" value="Unassembled WGS sequence"/>
</dbReference>
<sequence length="139" mass="16369">MLLWWLLNLMIIIPGIDMLPYRTDNKYVNNFQDYDSNNNLDGYWDEITPNSQMDNMRNKYKTNNLQYLYTAPDYSSSVVASSFKPMNEDIVQQGQQRVPYNVGEMEEMDGADTLKSPSDDDSEDKYRRLDSLEKISVYY</sequence>
<dbReference type="EMBL" id="AMPZ03000002">
    <property type="protein sequence ID" value="KAH9591246.1"/>
    <property type="molecule type" value="Genomic_DNA"/>
</dbReference>
<proteinExistence type="predicted"/>
<dbReference type="CTD" id="24596603"/>
<gene>
    <name evidence="3" type="ORF">MS3_00003601</name>
</gene>
<dbReference type="OrthoDB" id="6270004at2759"/>
<feature type="signal peptide" evidence="2">
    <location>
        <begin position="1"/>
        <end position="18"/>
    </location>
</feature>